<name>A0AA91Q5X1_CLALS</name>
<comment type="caution">
    <text evidence="1">The sequence shown here is derived from an EMBL/GenBank/DDBJ whole genome shotgun (WGS) entry which is preliminary data.</text>
</comment>
<gene>
    <name evidence="1" type="ORF">A9F13_01g09944</name>
</gene>
<accession>A0AA91Q5X1</accession>
<dbReference type="Proteomes" id="UP000195602">
    <property type="component" value="Unassembled WGS sequence"/>
</dbReference>
<dbReference type="AlphaFoldDB" id="A0AA91Q5X1"/>
<sequence>MCLYDGTEFQIRRVDGNPIDLEKNDTLLSDCINKVSTNYTIQTDLEAILATDDFEESSETSDVSYTSASGPFGHYEWGSSVDIDTGNTNSSQIVNGNPVLMSIRCHWDSGSCGSGFNHVHGKRYTNIWNDMAKSS</sequence>
<organism evidence="1 2">
    <name type="scientific">Clavispora lusitaniae</name>
    <name type="common">Candida lusitaniae</name>
    <dbReference type="NCBI Taxonomy" id="36911"/>
    <lineage>
        <taxon>Eukaryota</taxon>
        <taxon>Fungi</taxon>
        <taxon>Dikarya</taxon>
        <taxon>Ascomycota</taxon>
        <taxon>Saccharomycotina</taxon>
        <taxon>Pichiomycetes</taxon>
        <taxon>Metschnikowiaceae</taxon>
        <taxon>Clavispora</taxon>
    </lineage>
</organism>
<dbReference type="EMBL" id="LYUB02000001">
    <property type="protein sequence ID" value="OVF11471.1"/>
    <property type="molecule type" value="Genomic_DNA"/>
</dbReference>
<dbReference type="KEGG" id="clus:A9F13_01g09944"/>
<protein>
    <submittedName>
        <fullName evidence="1">Uncharacterized protein</fullName>
    </submittedName>
</protein>
<evidence type="ECO:0000313" key="1">
    <source>
        <dbReference type="EMBL" id="OVF11471.1"/>
    </source>
</evidence>
<evidence type="ECO:0000313" key="2">
    <source>
        <dbReference type="Proteomes" id="UP000195602"/>
    </source>
</evidence>
<proteinExistence type="predicted"/>
<reference evidence="1 2" key="1">
    <citation type="submission" date="2017-04" db="EMBL/GenBank/DDBJ databases">
        <title>Draft genome of the yeast Clavispora lusitaniae type strain CBS 6936.</title>
        <authorList>
            <person name="Durrens P."/>
            <person name="Klopp C."/>
            <person name="Biteau N."/>
            <person name="Fitton-Ouhabi V."/>
            <person name="Dementhon K."/>
            <person name="Accoceberry I."/>
            <person name="Sherman D.J."/>
            <person name="Noel T."/>
        </authorList>
    </citation>
    <scope>NUCLEOTIDE SEQUENCE [LARGE SCALE GENOMIC DNA]</scope>
    <source>
        <strain evidence="1 2">CBS 6936</strain>
    </source>
</reference>